<evidence type="ECO:0000256" key="5">
    <source>
        <dbReference type="SAM" id="Phobius"/>
    </source>
</evidence>
<dbReference type="PATRIC" id="fig|330779.12.peg.840"/>
<evidence type="ECO:0000259" key="6">
    <source>
        <dbReference type="SMART" id="SM00382"/>
    </source>
</evidence>
<keyword evidence="5" id="KW-0472">Membrane</keyword>
<dbReference type="Pfam" id="PF00004">
    <property type="entry name" value="AAA"/>
    <property type="match status" value="2"/>
</dbReference>
<keyword evidence="8" id="KW-1185">Reference proteome</keyword>
<feature type="domain" description="AAA+ ATPase" evidence="6">
    <location>
        <begin position="365"/>
        <end position="498"/>
    </location>
</feature>
<reference evidence="7 8" key="1">
    <citation type="journal article" date="2005" name="J. Bacteriol.">
        <title>The genome of Sulfolobus acidocaldarius, a model organism of the Crenarchaeota.</title>
        <authorList>
            <person name="Chen L."/>
            <person name="Brugger K."/>
            <person name="Skovgaard M."/>
            <person name="Redder P."/>
            <person name="She Q."/>
            <person name="Torarinsson E."/>
            <person name="Greve B."/>
            <person name="Awayez M."/>
            <person name="Zibat A."/>
            <person name="Klenk H.-P."/>
            <person name="Garrett R.A."/>
        </authorList>
    </citation>
    <scope>NUCLEOTIDE SEQUENCE [LARGE SCALE GENOMIC DNA]</scope>
    <source>
        <strain evidence="8">ATCC 33909 / DSM 639 / JCM 8929 / NBRC 15157 / NCIMB 11770</strain>
    </source>
</reference>
<dbReference type="InterPro" id="IPR027417">
    <property type="entry name" value="P-loop_NTPase"/>
</dbReference>
<dbReference type="GO" id="GO:0005524">
    <property type="term" value="F:ATP binding"/>
    <property type="evidence" value="ECO:0007669"/>
    <property type="project" value="UniProtKB-KW"/>
</dbReference>
<dbReference type="HOGENOM" id="CLU_000688_8_1_2"/>
<dbReference type="SUPFAM" id="SSF52540">
    <property type="entry name" value="P-loop containing nucleoside triphosphate hydrolases"/>
    <property type="match status" value="2"/>
</dbReference>
<sequence>MVVSNNTNTTAIPTLLSDYSSYIILAIQVLLFIIPILFFVYYMRRMGIGVGNRKKELEAKMRNIPSVSWEQIYDMKELKQKLLDISNYVMSRKRAYGVILFGPPGTGKTSIAKALANNLKWNYFELRSSDILSKWYGESEFLLENFFNTVELNVPAIIVIDEIDGFTLRREGDIHEVTHRLVNILLNRLQDIHDKRLPVIIIGTTNLPQEIDEALLRPGRFDEIIYVPLPDEKAREEIWLGYTKGLSVDCKLLANKSNRLSPADIKEIVESVSIECSKEGREPTTQDFIRYLDNFKPSVSIQTLIKFENLSKKYSRHKLGEKPYGIANIKWDDLGDLDEIKKVIRESVELPMKNKDIANKLGIKPVKGILLYGPPGTGKTSIAKALANELQASFIVVSGDEISSVGPFKAGELIAEKFHIAKDNSPSIIFIDEIDMIARTRGENEWRGALTELLSEMDGIRENEDVIIIGATNRPWDLDPALLRAGRFDRIIYVPPPDYEGRVKVLKVLTKGLSVDEEILNKVSRMTNNYTPADLKLVVDEIRRNLLKEATSTGNIRTSLNFDDFVRVLAYIKPSVNVELLKMYEQFRVER</sequence>
<dbReference type="InterPro" id="IPR003593">
    <property type="entry name" value="AAA+_ATPase"/>
</dbReference>
<dbReference type="SMART" id="SM00382">
    <property type="entry name" value="AAA"/>
    <property type="match status" value="2"/>
</dbReference>
<dbReference type="InterPro" id="IPR050168">
    <property type="entry name" value="AAA_ATPase_domain"/>
</dbReference>
<gene>
    <name evidence="7" type="ordered locus">Saci_0877</name>
</gene>
<evidence type="ECO:0000313" key="8">
    <source>
        <dbReference type="Proteomes" id="UP000001018"/>
    </source>
</evidence>
<organism evidence="7 8">
    <name type="scientific">Sulfolobus acidocaldarius (strain ATCC 33909 / DSM 639 / JCM 8929 / NBRC 15157 / NCIMB 11770)</name>
    <dbReference type="NCBI Taxonomy" id="330779"/>
    <lineage>
        <taxon>Archaea</taxon>
        <taxon>Thermoproteota</taxon>
        <taxon>Thermoprotei</taxon>
        <taxon>Sulfolobales</taxon>
        <taxon>Sulfolobaceae</taxon>
        <taxon>Sulfolobus</taxon>
    </lineage>
</organism>
<evidence type="ECO:0000256" key="2">
    <source>
        <dbReference type="ARBA" id="ARBA00022840"/>
    </source>
</evidence>
<evidence type="ECO:0000256" key="3">
    <source>
        <dbReference type="ARBA" id="ARBA00023054"/>
    </source>
</evidence>
<dbReference type="PANTHER" id="PTHR23077">
    <property type="entry name" value="AAA-FAMILY ATPASE"/>
    <property type="match status" value="1"/>
</dbReference>
<dbReference type="Gene3D" id="1.10.8.60">
    <property type="match status" value="2"/>
</dbReference>
<keyword evidence="1 4" id="KW-0547">Nucleotide-binding</keyword>
<name>F2Z698_SULAC</name>
<dbReference type="FunFam" id="3.40.50.300:FF:001025">
    <property type="entry name" value="ATPase family, AAA domain-containing 2B"/>
    <property type="match status" value="1"/>
</dbReference>
<dbReference type="InterPro" id="IPR003959">
    <property type="entry name" value="ATPase_AAA_core"/>
</dbReference>
<evidence type="ECO:0000256" key="4">
    <source>
        <dbReference type="RuleBase" id="RU003651"/>
    </source>
</evidence>
<dbReference type="PROSITE" id="PS00674">
    <property type="entry name" value="AAA"/>
    <property type="match status" value="2"/>
</dbReference>
<accession>F2Z698</accession>
<keyword evidence="2 4" id="KW-0067">ATP-binding</keyword>
<dbReference type="GeneID" id="14551390"/>
<dbReference type="KEGG" id="sai:Saci_0877"/>
<dbReference type="InterPro" id="IPR003960">
    <property type="entry name" value="ATPase_AAA_CS"/>
</dbReference>
<evidence type="ECO:0000256" key="1">
    <source>
        <dbReference type="ARBA" id="ARBA00022741"/>
    </source>
</evidence>
<evidence type="ECO:0000313" key="7">
    <source>
        <dbReference type="EMBL" id="AAY80242.1"/>
    </source>
</evidence>
<dbReference type="PANTHER" id="PTHR23077:SF199">
    <property type="entry name" value="AAA FAMILY ATPASE"/>
    <property type="match status" value="1"/>
</dbReference>
<dbReference type="GO" id="GO:0016887">
    <property type="term" value="F:ATP hydrolysis activity"/>
    <property type="evidence" value="ECO:0007669"/>
    <property type="project" value="InterPro"/>
</dbReference>
<proteinExistence type="inferred from homology"/>
<protein>
    <recommendedName>
        <fullName evidence="6">AAA+ ATPase domain-containing protein</fullName>
    </recommendedName>
</protein>
<keyword evidence="3" id="KW-0175">Coiled coil</keyword>
<keyword evidence="5" id="KW-1133">Transmembrane helix</keyword>
<dbReference type="eggNOG" id="arCOG01308">
    <property type="taxonomic scope" value="Archaea"/>
</dbReference>
<dbReference type="RefSeq" id="WP_011277744.1">
    <property type="nucleotide sequence ID" value="NC_007181.1"/>
</dbReference>
<dbReference type="Proteomes" id="UP000001018">
    <property type="component" value="Chromosome"/>
</dbReference>
<dbReference type="AlphaFoldDB" id="F2Z698"/>
<dbReference type="STRING" id="330779.Saci_0877"/>
<dbReference type="EMBL" id="CP000077">
    <property type="protein sequence ID" value="AAY80242.1"/>
    <property type="molecule type" value="Genomic_DNA"/>
</dbReference>
<dbReference type="Gene3D" id="3.40.50.300">
    <property type="entry name" value="P-loop containing nucleotide triphosphate hydrolases"/>
    <property type="match status" value="2"/>
</dbReference>
<comment type="similarity">
    <text evidence="4">Belongs to the AAA ATPase family.</text>
</comment>
<feature type="transmembrane region" description="Helical" evidence="5">
    <location>
        <begin position="20"/>
        <end position="43"/>
    </location>
</feature>
<keyword evidence="5" id="KW-0812">Transmembrane</keyword>
<feature type="domain" description="AAA+ ATPase" evidence="6">
    <location>
        <begin position="94"/>
        <end position="231"/>
    </location>
</feature>